<keyword evidence="1" id="KW-1133">Transmembrane helix</keyword>
<feature type="transmembrane region" description="Helical" evidence="1">
    <location>
        <begin position="59"/>
        <end position="84"/>
    </location>
</feature>
<keyword evidence="1" id="KW-0812">Transmembrane</keyword>
<dbReference type="RefSeq" id="WP_249514530.1">
    <property type="nucleotide sequence ID" value="NZ_CP093366.1"/>
</dbReference>
<proteinExistence type="predicted"/>
<evidence type="ECO:0000313" key="3">
    <source>
        <dbReference type="Proteomes" id="UP000831495"/>
    </source>
</evidence>
<evidence type="ECO:0000313" key="2">
    <source>
        <dbReference type="EMBL" id="UQS82261.1"/>
    </source>
</evidence>
<keyword evidence="3" id="KW-1185">Reference proteome</keyword>
<feature type="transmembrane region" description="Helical" evidence="1">
    <location>
        <begin position="190"/>
        <end position="217"/>
    </location>
</feature>
<accession>A0ABY4P9Q2</accession>
<protein>
    <recommendedName>
        <fullName evidence="4">ABC transporter permease</fullName>
    </recommendedName>
</protein>
<organism evidence="2 3">
    <name type="scientific">Bombilactobacillus folatiphilus</name>
    <dbReference type="NCBI Taxonomy" id="2923362"/>
    <lineage>
        <taxon>Bacteria</taxon>
        <taxon>Bacillati</taxon>
        <taxon>Bacillota</taxon>
        <taxon>Bacilli</taxon>
        <taxon>Lactobacillales</taxon>
        <taxon>Lactobacillaceae</taxon>
        <taxon>Bombilactobacillus</taxon>
    </lineage>
</organism>
<dbReference type="Proteomes" id="UP000831495">
    <property type="component" value="Chromosome"/>
</dbReference>
<reference evidence="2" key="1">
    <citation type="journal article" date="2022" name="Int. J. Syst. Evol. Microbiol.">
        <title>Apilactobacillus apisilvae sp. nov., Nicolia spurrieriana gen. nov. sp. nov., Bombilactobacillus folatiphilus sp. nov. and Bombilactobacillus thymidiniphilus sp. nov., four new lactic acid bacterial isolates from stingless bees Tetragonula carbonaria and Austroplebeia australis.</title>
        <authorList>
            <person name="Oliphant S.A."/>
            <person name="Watson-Haigh N.S."/>
            <person name="Sumby K.M."/>
            <person name="Gardner J."/>
            <person name="Groom S."/>
            <person name="Jiranek V."/>
        </authorList>
    </citation>
    <scope>NUCLEOTIDE SEQUENCE</scope>
    <source>
        <strain evidence="2">SG4_D2</strain>
    </source>
</reference>
<sequence length="265" mass="30468">MTKWSRVFHAMTLEQWKKGSKALGLNLICIVLTFVISLFSNGTVSFKMNHVQFQSKEWLVPLMMISVFWCFVFGIYFIIQALMISGRQIQTNRYRLIPLADWKLYLAQISSVIVNWLYVAVVYGVYFLGMMLAIFLHENVNINTWLGSHYLSGLLLIFVGLFVAVLLFLVLCHLIGFLSDILVDHLPGQMPILIQILVDIVLFVVMYKVLQYLFRFIQANLLHIHFLGNSLAPVNGVWGIVVLILLTVIIFIVNAFLVEHLETNR</sequence>
<gene>
    <name evidence="2" type="ORF">MOO45_00795</name>
</gene>
<dbReference type="EMBL" id="CP093366">
    <property type="protein sequence ID" value="UQS82261.1"/>
    <property type="molecule type" value="Genomic_DNA"/>
</dbReference>
<name>A0ABY4P9Q2_9LACO</name>
<evidence type="ECO:0000256" key="1">
    <source>
        <dbReference type="SAM" id="Phobius"/>
    </source>
</evidence>
<feature type="transmembrane region" description="Helical" evidence="1">
    <location>
        <begin position="105"/>
        <end position="135"/>
    </location>
</feature>
<evidence type="ECO:0008006" key="4">
    <source>
        <dbReference type="Google" id="ProtNLM"/>
    </source>
</evidence>
<keyword evidence="1" id="KW-0472">Membrane</keyword>
<feature type="transmembrane region" description="Helical" evidence="1">
    <location>
        <begin position="237"/>
        <end position="258"/>
    </location>
</feature>
<feature type="transmembrane region" description="Helical" evidence="1">
    <location>
        <begin position="21"/>
        <end position="39"/>
    </location>
</feature>
<feature type="transmembrane region" description="Helical" evidence="1">
    <location>
        <begin position="155"/>
        <end position="178"/>
    </location>
</feature>